<evidence type="ECO:0000313" key="1">
    <source>
        <dbReference type="EMBL" id="RXT18526.1"/>
    </source>
</evidence>
<sequence>MRSSSTIAVEELFAFGLRVDLPAASFSSKSIWTAAINGSRLVTVSIEAMMLAIDPCTCNVAG</sequence>
<organism evidence="1 2">
    <name type="scientific">Rhizobium leguminosarum</name>
    <dbReference type="NCBI Taxonomy" id="384"/>
    <lineage>
        <taxon>Bacteria</taxon>
        <taxon>Pseudomonadati</taxon>
        <taxon>Pseudomonadota</taxon>
        <taxon>Alphaproteobacteria</taxon>
        <taxon>Hyphomicrobiales</taxon>
        <taxon>Rhizobiaceae</taxon>
        <taxon>Rhizobium/Agrobacterium group</taxon>
        <taxon>Rhizobium</taxon>
    </lineage>
</organism>
<dbReference type="Proteomes" id="UP000290767">
    <property type="component" value="Unassembled WGS sequence"/>
</dbReference>
<reference evidence="1 2" key="1">
    <citation type="submission" date="2017-03" db="EMBL/GenBank/DDBJ databases">
        <authorList>
            <person name="Safronova V.I."/>
            <person name="Sazanova A.L."/>
            <person name="Chirak E.R."/>
        </authorList>
    </citation>
    <scope>NUCLEOTIDE SEQUENCE [LARGE SCALE GENOMIC DNA]</scope>
    <source>
        <strain evidence="1 2">Tri-43</strain>
    </source>
</reference>
<proteinExistence type="predicted"/>
<dbReference type="EMBL" id="MZMU01000019">
    <property type="protein sequence ID" value="RXT18526.1"/>
    <property type="molecule type" value="Genomic_DNA"/>
</dbReference>
<comment type="caution">
    <text evidence="1">The sequence shown here is derived from an EMBL/GenBank/DDBJ whole genome shotgun (WGS) entry which is preliminary data.</text>
</comment>
<protein>
    <submittedName>
        <fullName evidence="1">Uncharacterized protein</fullName>
    </submittedName>
</protein>
<name>A0A4Q1TJE4_RHILE</name>
<evidence type="ECO:0000313" key="2">
    <source>
        <dbReference type="Proteomes" id="UP000290767"/>
    </source>
</evidence>
<dbReference type="AlphaFoldDB" id="A0A4Q1TJE4"/>
<gene>
    <name evidence="1" type="ORF">B5P46_26810</name>
</gene>
<accession>A0A4Q1TJE4</accession>